<dbReference type="GO" id="GO:0008168">
    <property type="term" value="F:methyltransferase activity"/>
    <property type="evidence" value="ECO:0007669"/>
    <property type="project" value="UniProtKB-KW"/>
</dbReference>
<dbReference type="EMBL" id="JBHSAV010000003">
    <property type="protein sequence ID" value="MFC3974893.1"/>
    <property type="molecule type" value="Genomic_DNA"/>
</dbReference>
<dbReference type="EC" id="2.1.1.-" evidence="1"/>
<comment type="caution">
    <text evidence="1">The sequence shown here is derived from an EMBL/GenBank/DDBJ whole genome shotgun (WGS) entry which is preliminary data.</text>
</comment>
<proteinExistence type="predicted"/>
<dbReference type="GO" id="GO:0032259">
    <property type="term" value="P:methylation"/>
    <property type="evidence" value="ECO:0007669"/>
    <property type="project" value="UniProtKB-KW"/>
</dbReference>
<organism evidence="1 2">
    <name type="scientific">Belliella kenyensis</name>
    <dbReference type="NCBI Taxonomy" id="1472724"/>
    <lineage>
        <taxon>Bacteria</taxon>
        <taxon>Pseudomonadati</taxon>
        <taxon>Bacteroidota</taxon>
        <taxon>Cytophagia</taxon>
        <taxon>Cytophagales</taxon>
        <taxon>Cyclobacteriaceae</taxon>
        <taxon>Belliella</taxon>
    </lineage>
</organism>
<evidence type="ECO:0000313" key="1">
    <source>
        <dbReference type="EMBL" id="MFC3974893.1"/>
    </source>
</evidence>
<name>A0ABV8EF55_9BACT</name>
<dbReference type="SUPFAM" id="SSF53335">
    <property type="entry name" value="S-adenosyl-L-methionine-dependent methyltransferases"/>
    <property type="match status" value="1"/>
</dbReference>
<evidence type="ECO:0000313" key="2">
    <source>
        <dbReference type="Proteomes" id="UP001595766"/>
    </source>
</evidence>
<accession>A0ABV8EF55</accession>
<keyword evidence="1" id="KW-0489">Methyltransferase</keyword>
<keyword evidence="1" id="KW-0808">Transferase</keyword>
<dbReference type="Pfam" id="PF13578">
    <property type="entry name" value="Methyltransf_24"/>
    <property type="match status" value="1"/>
</dbReference>
<sequence length="252" mass="29549">MIAYLKYWLYQEDQYALQSPSVFEIYTGLLDFLEKQKKQNLEIEEYRSKLLLDHQELHIEDYGAGSKHLKNNKRKTSSITKYSTSSRKFAQLYQYFCQYTPAQQVLELGTCTGITTRYLSKATHGILYTIEGSKALWKKAQVHKKDLNTNFILGEIERILPKLLMKIEKLDFVLIDATHTYEATCSYFGQILPYTHTQSIIVIADIHWSPSMEKAWKEILKFPEVRLSMDFYEAGILFFNPKLPKDNYVLKI</sequence>
<reference evidence="2" key="1">
    <citation type="journal article" date="2019" name="Int. J. Syst. Evol. Microbiol.">
        <title>The Global Catalogue of Microorganisms (GCM) 10K type strain sequencing project: providing services to taxonomists for standard genome sequencing and annotation.</title>
        <authorList>
            <consortium name="The Broad Institute Genomics Platform"/>
            <consortium name="The Broad Institute Genome Sequencing Center for Infectious Disease"/>
            <person name="Wu L."/>
            <person name="Ma J."/>
        </authorList>
    </citation>
    <scope>NUCLEOTIDE SEQUENCE [LARGE SCALE GENOMIC DNA]</scope>
    <source>
        <strain evidence="2">CECT 8551</strain>
    </source>
</reference>
<gene>
    <name evidence="1" type="ORF">ACFOUP_00755</name>
</gene>
<dbReference type="Proteomes" id="UP001595766">
    <property type="component" value="Unassembled WGS sequence"/>
</dbReference>
<dbReference type="Gene3D" id="3.40.50.150">
    <property type="entry name" value="Vaccinia Virus protein VP39"/>
    <property type="match status" value="1"/>
</dbReference>
<dbReference type="InterPro" id="IPR029063">
    <property type="entry name" value="SAM-dependent_MTases_sf"/>
</dbReference>
<keyword evidence="2" id="KW-1185">Reference proteome</keyword>
<dbReference type="RefSeq" id="WP_241294124.1">
    <property type="nucleotide sequence ID" value="NZ_JAKZGR010000006.1"/>
</dbReference>
<protein>
    <submittedName>
        <fullName evidence="1">O-methyltransferase</fullName>
        <ecNumber evidence="1">2.1.1.-</ecNumber>
    </submittedName>
</protein>
<dbReference type="CDD" id="cd02440">
    <property type="entry name" value="AdoMet_MTases"/>
    <property type="match status" value="1"/>
</dbReference>